<dbReference type="AlphaFoldDB" id="A0A6A5WQS6"/>
<dbReference type="Proteomes" id="UP000799779">
    <property type="component" value="Unassembled WGS sequence"/>
</dbReference>
<proteinExistence type="predicted"/>
<gene>
    <name evidence="1" type="ORF">P154DRAFT_572510</name>
</gene>
<organism evidence="1 2">
    <name type="scientific">Amniculicola lignicola CBS 123094</name>
    <dbReference type="NCBI Taxonomy" id="1392246"/>
    <lineage>
        <taxon>Eukaryota</taxon>
        <taxon>Fungi</taxon>
        <taxon>Dikarya</taxon>
        <taxon>Ascomycota</taxon>
        <taxon>Pezizomycotina</taxon>
        <taxon>Dothideomycetes</taxon>
        <taxon>Pleosporomycetidae</taxon>
        <taxon>Pleosporales</taxon>
        <taxon>Amniculicolaceae</taxon>
        <taxon>Amniculicola</taxon>
    </lineage>
</organism>
<evidence type="ECO:0000313" key="1">
    <source>
        <dbReference type="EMBL" id="KAF2004052.1"/>
    </source>
</evidence>
<evidence type="ECO:0000313" key="2">
    <source>
        <dbReference type="Proteomes" id="UP000799779"/>
    </source>
</evidence>
<dbReference type="OrthoDB" id="3506906at2759"/>
<name>A0A6A5WQS6_9PLEO</name>
<keyword evidence="2" id="KW-1185">Reference proteome</keyword>
<reference evidence="1" key="1">
    <citation type="journal article" date="2020" name="Stud. Mycol.">
        <title>101 Dothideomycetes genomes: a test case for predicting lifestyles and emergence of pathogens.</title>
        <authorList>
            <person name="Haridas S."/>
            <person name="Albert R."/>
            <person name="Binder M."/>
            <person name="Bloem J."/>
            <person name="Labutti K."/>
            <person name="Salamov A."/>
            <person name="Andreopoulos B."/>
            <person name="Baker S."/>
            <person name="Barry K."/>
            <person name="Bills G."/>
            <person name="Bluhm B."/>
            <person name="Cannon C."/>
            <person name="Castanera R."/>
            <person name="Culley D."/>
            <person name="Daum C."/>
            <person name="Ezra D."/>
            <person name="Gonzalez J."/>
            <person name="Henrissat B."/>
            <person name="Kuo A."/>
            <person name="Liang C."/>
            <person name="Lipzen A."/>
            <person name="Lutzoni F."/>
            <person name="Magnuson J."/>
            <person name="Mondo S."/>
            <person name="Nolan M."/>
            <person name="Ohm R."/>
            <person name="Pangilinan J."/>
            <person name="Park H.-J."/>
            <person name="Ramirez L."/>
            <person name="Alfaro M."/>
            <person name="Sun H."/>
            <person name="Tritt A."/>
            <person name="Yoshinaga Y."/>
            <person name="Zwiers L.-H."/>
            <person name="Turgeon B."/>
            <person name="Goodwin S."/>
            <person name="Spatafora J."/>
            <person name="Crous P."/>
            <person name="Grigoriev I."/>
        </authorList>
    </citation>
    <scope>NUCLEOTIDE SEQUENCE</scope>
    <source>
        <strain evidence="1">CBS 123094</strain>
    </source>
</reference>
<dbReference type="EMBL" id="ML977569">
    <property type="protein sequence ID" value="KAF2004052.1"/>
    <property type="molecule type" value="Genomic_DNA"/>
</dbReference>
<accession>A0A6A5WQS6</accession>
<sequence length="230" mass="24871">MTSIIKSDISLSTRFFNGRAGSAASAVDRLTDAKQVTQLSAVIGNGARDSALQINGHVTDKINNLNFKYLIIPCHCEVARAVASTRVAPPIPAAVPVKPRLPAPVKRSTHFNTVDPTEISSLRKNKQNITVFSKATGQLDTFCVIFPRRVQDNFISLKIVNRLGLGTHSDTASVSSIMWDSKRLSSTGDFVDLSFLMPGGAKSIARRLYVVEDCPFDMLLGTAATDPPLN</sequence>
<protein>
    <submittedName>
        <fullName evidence="1">Uncharacterized protein</fullName>
    </submittedName>
</protein>